<feature type="region of interest" description="Disordered" evidence="1">
    <location>
        <begin position="1"/>
        <end position="25"/>
    </location>
</feature>
<dbReference type="PANTHER" id="PTHR38116:SF9">
    <property type="entry name" value="BZIP DOMAIN-CONTAINING PROTEIN"/>
    <property type="match status" value="1"/>
</dbReference>
<accession>A0A072PD15</accession>
<proteinExistence type="predicted"/>
<reference evidence="2 3" key="1">
    <citation type="submission" date="2013-03" db="EMBL/GenBank/DDBJ databases">
        <title>The Genome Sequence of Exophiala aquamarina CBS 119918.</title>
        <authorList>
            <consortium name="The Broad Institute Genomics Platform"/>
            <person name="Cuomo C."/>
            <person name="de Hoog S."/>
            <person name="Gorbushina A."/>
            <person name="Walker B."/>
            <person name="Young S.K."/>
            <person name="Zeng Q."/>
            <person name="Gargeya S."/>
            <person name="Fitzgerald M."/>
            <person name="Haas B."/>
            <person name="Abouelleil A."/>
            <person name="Allen A.W."/>
            <person name="Alvarado L."/>
            <person name="Arachchi H.M."/>
            <person name="Berlin A.M."/>
            <person name="Chapman S.B."/>
            <person name="Gainer-Dewar J."/>
            <person name="Goldberg J."/>
            <person name="Griggs A."/>
            <person name="Gujja S."/>
            <person name="Hansen M."/>
            <person name="Howarth C."/>
            <person name="Imamovic A."/>
            <person name="Ireland A."/>
            <person name="Larimer J."/>
            <person name="McCowan C."/>
            <person name="Murphy C."/>
            <person name="Pearson M."/>
            <person name="Poon T.W."/>
            <person name="Priest M."/>
            <person name="Roberts A."/>
            <person name="Saif S."/>
            <person name="Shea T."/>
            <person name="Sisk P."/>
            <person name="Sykes S."/>
            <person name="Wortman J."/>
            <person name="Nusbaum C."/>
            <person name="Birren B."/>
        </authorList>
    </citation>
    <scope>NUCLEOTIDE SEQUENCE [LARGE SCALE GENOMIC DNA]</scope>
    <source>
        <strain evidence="2 3">CBS 119918</strain>
    </source>
</reference>
<comment type="caution">
    <text evidence="2">The sequence shown here is derived from an EMBL/GenBank/DDBJ whole genome shotgun (WGS) entry which is preliminary data.</text>
</comment>
<gene>
    <name evidence="2" type="ORF">A1O9_05645</name>
</gene>
<protein>
    <submittedName>
        <fullName evidence="2">Uncharacterized protein</fullName>
    </submittedName>
</protein>
<dbReference type="HOGENOM" id="CLU_033726_1_1_1"/>
<organism evidence="2 3">
    <name type="scientific">Exophiala aquamarina CBS 119918</name>
    <dbReference type="NCBI Taxonomy" id="1182545"/>
    <lineage>
        <taxon>Eukaryota</taxon>
        <taxon>Fungi</taxon>
        <taxon>Dikarya</taxon>
        <taxon>Ascomycota</taxon>
        <taxon>Pezizomycotina</taxon>
        <taxon>Eurotiomycetes</taxon>
        <taxon>Chaetothyriomycetidae</taxon>
        <taxon>Chaetothyriales</taxon>
        <taxon>Herpotrichiellaceae</taxon>
        <taxon>Exophiala</taxon>
    </lineage>
</organism>
<dbReference type="RefSeq" id="XP_013260316.1">
    <property type="nucleotide sequence ID" value="XM_013404862.1"/>
</dbReference>
<dbReference type="PANTHER" id="PTHR38116">
    <property type="entry name" value="CHROMOSOME 7, WHOLE GENOME SHOTGUN SEQUENCE"/>
    <property type="match status" value="1"/>
</dbReference>
<feature type="compositionally biased region" description="Low complexity" evidence="1">
    <location>
        <begin position="7"/>
        <end position="25"/>
    </location>
</feature>
<sequence>MGTSQVPSLAAMSMSASPQASPASNASAPAAADDCLMSHSNNTVFTALFKNGRVLGIPCGSQITWKSTSRGPAIPTSLQPTLLQRTAMHTSWIDRFPFPLMRDNFIRLNAVIDEEEFLSCLFDTHSFTIVPGTMSWDPSGWIIGKEFREKWGFLFY</sequence>
<evidence type="ECO:0000313" key="3">
    <source>
        <dbReference type="Proteomes" id="UP000027920"/>
    </source>
</evidence>
<evidence type="ECO:0000313" key="2">
    <source>
        <dbReference type="EMBL" id="KEF57726.1"/>
    </source>
</evidence>
<name>A0A072PD15_9EURO</name>
<dbReference type="OrthoDB" id="2245989at2759"/>
<dbReference type="VEuPathDB" id="FungiDB:A1O9_05645"/>
<dbReference type="STRING" id="1182545.A0A072PD15"/>
<dbReference type="AlphaFoldDB" id="A0A072PD15"/>
<dbReference type="GeneID" id="25280569"/>
<evidence type="ECO:0000256" key="1">
    <source>
        <dbReference type="SAM" id="MobiDB-lite"/>
    </source>
</evidence>
<dbReference type="InterPro" id="IPR021833">
    <property type="entry name" value="DUF3425"/>
</dbReference>
<keyword evidence="3" id="KW-1185">Reference proteome</keyword>
<dbReference type="EMBL" id="AMGV01000004">
    <property type="protein sequence ID" value="KEF57726.1"/>
    <property type="molecule type" value="Genomic_DNA"/>
</dbReference>
<dbReference type="Pfam" id="PF11905">
    <property type="entry name" value="DUF3425"/>
    <property type="match status" value="1"/>
</dbReference>
<dbReference type="Proteomes" id="UP000027920">
    <property type="component" value="Unassembled WGS sequence"/>
</dbReference>